<accession>A0A9N8DM50</accession>
<dbReference type="EMBL" id="CAICTM010000207">
    <property type="protein sequence ID" value="CAB9504786.1"/>
    <property type="molecule type" value="Genomic_DNA"/>
</dbReference>
<sequence>MVKFASSGHEGFCNSSVHFQNSKHWIYNAAPTLEALIWARRLQLRILSKGRLKQLTLYYYSDSPIEWDHVISALKQNTSLESLDYENGDDNDYTKHRQIRYYTTLNRHGRSKLRALGAKKEVLVSCLCSVHGDKYDDFTEHDVHYGLLRQAPSLWADAL</sequence>
<gene>
    <name evidence="1" type="ORF">SEMRO_208_G087180.1</name>
</gene>
<proteinExistence type="predicted"/>
<organism evidence="1 2">
    <name type="scientific">Seminavis robusta</name>
    <dbReference type="NCBI Taxonomy" id="568900"/>
    <lineage>
        <taxon>Eukaryota</taxon>
        <taxon>Sar</taxon>
        <taxon>Stramenopiles</taxon>
        <taxon>Ochrophyta</taxon>
        <taxon>Bacillariophyta</taxon>
        <taxon>Bacillariophyceae</taxon>
        <taxon>Bacillariophycidae</taxon>
        <taxon>Naviculales</taxon>
        <taxon>Naviculaceae</taxon>
        <taxon>Seminavis</taxon>
    </lineage>
</organism>
<protein>
    <submittedName>
        <fullName evidence="1">Uncharacterized protein</fullName>
    </submittedName>
</protein>
<dbReference type="AlphaFoldDB" id="A0A9N8DM50"/>
<evidence type="ECO:0000313" key="1">
    <source>
        <dbReference type="EMBL" id="CAB9504786.1"/>
    </source>
</evidence>
<evidence type="ECO:0000313" key="2">
    <source>
        <dbReference type="Proteomes" id="UP001153069"/>
    </source>
</evidence>
<comment type="caution">
    <text evidence="1">The sequence shown here is derived from an EMBL/GenBank/DDBJ whole genome shotgun (WGS) entry which is preliminary data.</text>
</comment>
<dbReference type="Proteomes" id="UP001153069">
    <property type="component" value="Unassembled WGS sequence"/>
</dbReference>
<name>A0A9N8DM50_9STRA</name>
<reference evidence="1" key="1">
    <citation type="submission" date="2020-06" db="EMBL/GenBank/DDBJ databases">
        <authorList>
            <consortium name="Plant Systems Biology data submission"/>
        </authorList>
    </citation>
    <scope>NUCLEOTIDE SEQUENCE</scope>
    <source>
        <strain evidence="1">D6</strain>
    </source>
</reference>
<keyword evidence="2" id="KW-1185">Reference proteome</keyword>